<accession>A0A516SDN7</accession>
<dbReference type="GO" id="GO:0005886">
    <property type="term" value="C:plasma membrane"/>
    <property type="evidence" value="ECO:0007669"/>
    <property type="project" value="UniProtKB-SubCell"/>
</dbReference>
<evidence type="ECO:0000256" key="7">
    <source>
        <dbReference type="ARBA" id="ARBA00023136"/>
    </source>
</evidence>
<evidence type="ECO:0000313" key="12">
    <source>
        <dbReference type="Proteomes" id="UP000317550"/>
    </source>
</evidence>
<dbReference type="InterPro" id="IPR020846">
    <property type="entry name" value="MFS_dom"/>
</dbReference>
<evidence type="ECO:0000256" key="2">
    <source>
        <dbReference type="ARBA" id="ARBA00008335"/>
    </source>
</evidence>
<dbReference type="Gene3D" id="1.20.1250.20">
    <property type="entry name" value="MFS general substrate transporter like domains"/>
    <property type="match status" value="2"/>
</dbReference>
<keyword evidence="4" id="KW-1003">Cell membrane</keyword>
<feature type="transmembrane region" description="Helical" evidence="9">
    <location>
        <begin position="386"/>
        <end position="407"/>
    </location>
</feature>
<feature type="transmembrane region" description="Helical" evidence="9">
    <location>
        <begin position="269"/>
        <end position="290"/>
    </location>
</feature>
<feature type="region of interest" description="Disordered" evidence="8">
    <location>
        <begin position="1"/>
        <end position="20"/>
    </location>
</feature>
<dbReference type="InterPro" id="IPR011701">
    <property type="entry name" value="MFS"/>
</dbReference>
<dbReference type="KEGG" id="cari:FNU76_07140"/>
<evidence type="ECO:0000313" key="11">
    <source>
        <dbReference type="EMBL" id="QDQ26148.1"/>
    </source>
</evidence>
<keyword evidence="12" id="KW-1185">Reference proteome</keyword>
<dbReference type="RefSeq" id="WP_144277547.1">
    <property type="nucleotide sequence ID" value="NZ_CP041730.1"/>
</dbReference>
<evidence type="ECO:0000256" key="3">
    <source>
        <dbReference type="ARBA" id="ARBA00022448"/>
    </source>
</evidence>
<feature type="transmembrane region" description="Helical" evidence="9">
    <location>
        <begin position="69"/>
        <end position="89"/>
    </location>
</feature>
<keyword evidence="7 9" id="KW-0472">Membrane</keyword>
<dbReference type="PANTHER" id="PTHR43271">
    <property type="entry name" value="BLL2771 PROTEIN"/>
    <property type="match status" value="1"/>
</dbReference>
<sequence length="417" mass="43625">MTTALPSPLTAPPAADATSTEPLRAGTAAYRSATLALFFSGLSAFAMLYGPQPLMPVFSADFNLSPAAASGVISAATGALALGLIPAGIVAQRFGPKPTMLWSLVLSALLTLLAAVAPNYGTVLVLRALLGLALAGLPAVAMAYLSQEVEAGSLGRAMGLLIAGNAVGGLFGRLVAATVTDWSSWRMALAALGIVGVLAALCFQRCLPPSRHFHPSRFDARTMLSDLQAHCRDKGLPWLFLLGFLLMGCFVSLYNYLGYRLAAAPFHLSQGQIGLVFSLYLVGMFGSTWGGKLADRFGRRHVLWILVAAMATGLLLTLAPSLPVIIVGIALFTFGFFSAHSVASSWVGRRASHAITLASSLYLCAYYLGSSLLGSASGLMWHVDGWHGVVALLASILLIAVVLALSLRKLLPRVAVV</sequence>
<evidence type="ECO:0000256" key="8">
    <source>
        <dbReference type="SAM" id="MobiDB-lite"/>
    </source>
</evidence>
<evidence type="ECO:0000256" key="1">
    <source>
        <dbReference type="ARBA" id="ARBA00004651"/>
    </source>
</evidence>
<feature type="transmembrane region" description="Helical" evidence="9">
    <location>
        <begin position="101"/>
        <end position="118"/>
    </location>
</feature>
<comment type="subcellular location">
    <subcellularLocation>
        <location evidence="1">Cell membrane</location>
        <topology evidence="1">Multi-pass membrane protein</topology>
    </subcellularLocation>
</comment>
<dbReference type="Proteomes" id="UP000317550">
    <property type="component" value="Chromosome"/>
</dbReference>
<name>A0A516SDN7_9NEIS</name>
<feature type="transmembrane region" description="Helical" evidence="9">
    <location>
        <begin position="302"/>
        <end position="319"/>
    </location>
</feature>
<feature type="transmembrane region" description="Helical" evidence="9">
    <location>
        <begin position="157"/>
        <end position="179"/>
    </location>
</feature>
<feature type="transmembrane region" description="Helical" evidence="9">
    <location>
        <begin position="185"/>
        <end position="203"/>
    </location>
</feature>
<keyword evidence="3" id="KW-0813">Transport</keyword>
<dbReference type="EMBL" id="CP041730">
    <property type="protein sequence ID" value="QDQ26148.1"/>
    <property type="molecule type" value="Genomic_DNA"/>
</dbReference>
<feature type="domain" description="Major facilitator superfamily (MFS) profile" evidence="10">
    <location>
        <begin position="29"/>
        <end position="412"/>
    </location>
</feature>
<protein>
    <submittedName>
        <fullName evidence="11">MFS transporter</fullName>
    </submittedName>
</protein>
<feature type="transmembrane region" description="Helical" evidence="9">
    <location>
        <begin position="360"/>
        <end position="380"/>
    </location>
</feature>
<dbReference type="Pfam" id="PF07690">
    <property type="entry name" value="MFS_1"/>
    <property type="match status" value="2"/>
</dbReference>
<dbReference type="SUPFAM" id="SSF103473">
    <property type="entry name" value="MFS general substrate transporter"/>
    <property type="match status" value="1"/>
</dbReference>
<feature type="transmembrane region" description="Helical" evidence="9">
    <location>
        <begin position="325"/>
        <end position="348"/>
    </location>
</feature>
<dbReference type="AlphaFoldDB" id="A0A516SDN7"/>
<organism evidence="11 12">
    <name type="scientific">Chitinimonas arctica</name>
    <dbReference type="NCBI Taxonomy" id="2594795"/>
    <lineage>
        <taxon>Bacteria</taxon>
        <taxon>Pseudomonadati</taxon>
        <taxon>Pseudomonadota</taxon>
        <taxon>Betaproteobacteria</taxon>
        <taxon>Neisseriales</taxon>
        <taxon>Chitinibacteraceae</taxon>
        <taxon>Chitinimonas</taxon>
    </lineage>
</organism>
<reference evidence="12" key="1">
    <citation type="submission" date="2019-07" db="EMBL/GenBank/DDBJ databases">
        <title>Chitinimonas sp. nov., isolated from Ny-Alesund, arctica soil.</title>
        <authorList>
            <person name="Xu Q."/>
            <person name="Peng F."/>
        </authorList>
    </citation>
    <scope>NUCLEOTIDE SEQUENCE [LARGE SCALE GENOMIC DNA]</scope>
    <source>
        <strain evidence="12">R3-44</strain>
    </source>
</reference>
<gene>
    <name evidence="11" type="ORF">FNU76_07140</name>
</gene>
<dbReference type="CDD" id="cd17324">
    <property type="entry name" value="MFS_NepI_like"/>
    <property type="match status" value="1"/>
</dbReference>
<feature type="transmembrane region" description="Helical" evidence="9">
    <location>
        <begin position="28"/>
        <end position="49"/>
    </location>
</feature>
<proteinExistence type="inferred from homology"/>
<dbReference type="OrthoDB" id="63984at2"/>
<dbReference type="GO" id="GO:0022857">
    <property type="term" value="F:transmembrane transporter activity"/>
    <property type="evidence" value="ECO:0007669"/>
    <property type="project" value="InterPro"/>
</dbReference>
<feature type="transmembrane region" description="Helical" evidence="9">
    <location>
        <begin position="238"/>
        <end position="257"/>
    </location>
</feature>
<evidence type="ECO:0000256" key="4">
    <source>
        <dbReference type="ARBA" id="ARBA00022475"/>
    </source>
</evidence>
<evidence type="ECO:0000256" key="9">
    <source>
        <dbReference type="SAM" id="Phobius"/>
    </source>
</evidence>
<evidence type="ECO:0000256" key="5">
    <source>
        <dbReference type="ARBA" id="ARBA00022692"/>
    </source>
</evidence>
<dbReference type="PANTHER" id="PTHR43271:SF1">
    <property type="entry name" value="INNER MEMBRANE TRANSPORT PROTEIN YNFM"/>
    <property type="match status" value="1"/>
</dbReference>
<keyword evidence="6 9" id="KW-1133">Transmembrane helix</keyword>
<dbReference type="InterPro" id="IPR036259">
    <property type="entry name" value="MFS_trans_sf"/>
</dbReference>
<dbReference type="PROSITE" id="PS50850">
    <property type="entry name" value="MFS"/>
    <property type="match status" value="1"/>
</dbReference>
<evidence type="ECO:0000256" key="6">
    <source>
        <dbReference type="ARBA" id="ARBA00022989"/>
    </source>
</evidence>
<comment type="similarity">
    <text evidence="2">Belongs to the major facilitator superfamily.</text>
</comment>
<keyword evidence="5 9" id="KW-0812">Transmembrane</keyword>
<feature type="transmembrane region" description="Helical" evidence="9">
    <location>
        <begin position="124"/>
        <end position="145"/>
    </location>
</feature>
<evidence type="ECO:0000259" key="10">
    <source>
        <dbReference type="PROSITE" id="PS50850"/>
    </source>
</evidence>